<keyword evidence="3" id="KW-1185">Reference proteome</keyword>
<dbReference type="EMBL" id="JBBNAE010000002">
    <property type="protein sequence ID" value="KAK9146012.1"/>
    <property type="molecule type" value="Genomic_DNA"/>
</dbReference>
<proteinExistence type="predicted"/>
<dbReference type="InterPro" id="IPR003111">
    <property type="entry name" value="Lon_prtase_N"/>
</dbReference>
<dbReference type="Gene3D" id="2.30.130.40">
    <property type="entry name" value="LON domain-like"/>
    <property type="match status" value="1"/>
</dbReference>
<dbReference type="SUPFAM" id="SSF88697">
    <property type="entry name" value="PUA domain-like"/>
    <property type="match status" value="1"/>
</dbReference>
<name>A0AAP0K7D8_9MAGN</name>
<gene>
    <name evidence="2" type="ORF">Sjap_005915</name>
</gene>
<dbReference type="InterPro" id="IPR015947">
    <property type="entry name" value="PUA-like_sf"/>
</dbReference>
<comment type="caution">
    <text evidence="2">The sequence shown here is derived from an EMBL/GenBank/DDBJ whole genome shotgun (WGS) entry which is preliminary data.</text>
</comment>
<dbReference type="Pfam" id="PF02190">
    <property type="entry name" value="LON_substr_bdg"/>
    <property type="match status" value="1"/>
</dbReference>
<sequence length="282" mass="32838">MDIACSIAFSIDKVEILNDPKNINTATMVDFDKDLRKIEQMGRVPIIFFEGAVVFPGMQFYVRVYNSRSKGSIQAVYQERKNDTSKKVKRLKAAIGSRSKLLRNRIGLLYMDSERLIGSSVGTTAKILKLEEKGDFLRVKLRGEQKFLLLKTELQGKVFYGKIQVVHEDTYRTKKDEVPVPPEFHRLSTFNSAAFRIRLATEAPEGDELRFYYNEEGWKGRWEIMKSRWFYRSCPISFSPNFWHPNKNADILSHKLAAIFYSVVGKDEYRQGFFRNEEKETN</sequence>
<accession>A0AAP0K7D8</accession>
<evidence type="ECO:0000259" key="1">
    <source>
        <dbReference type="Pfam" id="PF02190"/>
    </source>
</evidence>
<dbReference type="Proteomes" id="UP001417504">
    <property type="component" value="Unassembled WGS sequence"/>
</dbReference>
<feature type="domain" description="Lon N-terminal" evidence="1">
    <location>
        <begin position="44"/>
        <end position="176"/>
    </location>
</feature>
<organism evidence="2 3">
    <name type="scientific">Stephania japonica</name>
    <dbReference type="NCBI Taxonomy" id="461633"/>
    <lineage>
        <taxon>Eukaryota</taxon>
        <taxon>Viridiplantae</taxon>
        <taxon>Streptophyta</taxon>
        <taxon>Embryophyta</taxon>
        <taxon>Tracheophyta</taxon>
        <taxon>Spermatophyta</taxon>
        <taxon>Magnoliopsida</taxon>
        <taxon>Ranunculales</taxon>
        <taxon>Menispermaceae</taxon>
        <taxon>Menispermoideae</taxon>
        <taxon>Cissampelideae</taxon>
        <taxon>Stephania</taxon>
    </lineage>
</organism>
<evidence type="ECO:0000313" key="2">
    <source>
        <dbReference type="EMBL" id="KAK9146012.1"/>
    </source>
</evidence>
<evidence type="ECO:0000313" key="3">
    <source>
        <dbReference type="Proteomes" id="UP001417504"/>
    </source>
</evidence>
<dbReference type="AlphaFoldDB" id="A0AAP0K7D8"/>
<dbReference type="InterPro" id="IPR046336">
    <property type="entry name" value="Lon_prtase_N_sf"/>
</dbReference>
<protein>
    <recommendedName>
        <fullName evidence="1">Lon N-terminal domain-containing protein</fullName>
    </recommendedName>
</protein>
<reference evidence="2 3" key="1">
    <citation type="submission" date="2024-01" db="EMBL/GenBank/DDBJ databases">
        <title>Genome assemblies of Stephania.</title>
        <authorList>
            <person name="Yang L."/>
        </authorList>
    </citation>
    <scope>NUCLEOTIDE SEQUENCE [LARGE SCALE GENOMIC DNA]</scope>
    <source>
        <strain evidence="2">QJT</strain>
        <tissue evidence="2">Leaf</tissue>
    </source>
</reference>